<dbReference type="Pfam" id="PF07714">
    <property type="entry name" value="PK_Tyr_Ser-Thr"/>
    <property type="match status" value="1"/>
</dbReference>
<dbReference type="InterPro" id="IPR036860">
    <property type="entry name" value="SH2_dom_sf"/>
</dbReference>
<dbReference type="GO" id="GO:0004714">
    <property type="term" value="F:transmembrane receptor protein tyrosine kinase activity"/>
    <property type="evidence" value="ECO:0007669"/>
    <property type="project" value="UniProtKB-EC"/>
</dbReference>
<evidence type="ECO:0000256" key="1">
    <source>
        <dbReference type="ARBA" id="ARBA00004308"/>
    </source>
</evidence>
<dbReference type="SMART" id="SM00219">
    <property type="entry name" value="TyrKc"/>
    <property type="match status" value="1"/>
</dbReference>
<proteinExistence type="predicted"/>
<dbReference type="InterPro" id="IPR001245">
    <property type="entry name" value="Ser-Thr/Tyr_kinase_cat_dom"/>
</dbReference>
<evidence type="ECO:0000256" key="6">
    <source>
        <dbReference type="ARBA" id="ARBA00022840"/>
    </source>
</evidence>
<evidence type="ECO:0000256" key="3">
    <source>
        <dbReference type="ARBA" id="ARBA00022679"/>
    </source>
</evidence>
<evidence type="ECO:0000256" key="2">
    <source>
        <dbReference type="ARBA" id="ARBA00011902"/>
    </source>
</evidence>
<reference evidence="12" key="1">
    <citation type="submission" date="2023-10" db="EMBL/GenBank/DDBJ databases">
        <title>Genome assembly of Pristionchus species.</title>
        <authorList>
            <person name="Yoshida K."/>
            <person name="Sommer R.J."/>
        </authorList>
    </citation>
    <scope>NUCLEOTIDE SEQUENCE</scope>
    <source>
        <strain evidence="12">RS0144</strain>
    </source>
</reference>
<feature type="region of interest" description="Disordered" evidence="10">
    <location>
        <begin position="345"/>
        <end position="389"/>
    </location>
</feature>
<evidence type="ECO:0000256" key="4">
    <source>
        <dbReference type="ARBA" id="ARBA00022741"/>
    </source>
</evidence>
<evidence type="ECO:0000256" key="7">
    <source>
        <dbReference type="ARBA" id="ARBA00023136"/>
    </source>
</evidence>
<dbReference type="CDD" id="cd00192">
    <property type="entry name" value="PTKc"/>
    <property type="match status" value="1"/>
</dbReference>
<accession>A0AAV5TJA5</accession>
<organism evidence="12 13">
    <name type="scientific">Pristionchus entomophagus</name>
    <dbReference type="NCBI Taxonomy" id="358040"/>
    <lineage>
        <taxon>Eukaryota</taxon>
        <taxon>Metazoa</taxon>
        <taxon>Ecdysozoa</taxon>
        <taxon>Nematoda</taxon>
        <taxon>Chromadorea</taxon>
        <taxon>Rhabditida</taxon>
        <taxon>Rhabditina</taxon>
        <taxon>Diplogasteromorpha</taxon>
        <taxon>Diplogasteroidea</taxon>
        <taxon>Neodiplogasteridae</taxon>
        <taxon>Pristionchus</taxon>
    </lineage>
</organism>
<keyword evidence="8" id="KW-0829">Tyrosine-protein kinase</keyword>
<protein>
    <recommendedName>
        <fullName evidence="2">receptor protein-tyrosine kinase</fullName>
        <ecNumber evidence="2">2.7.10.1</ecNumber>
    </recommendedName>
</protein>
<dbReference type="PRINTS" id="PR00109">
    <property type="entry name" value="TYRKINASE"/>
</dbReference>
<dbReference type="PROSITE" id="PS50011">
    <property type="entry name" value="PROTEIN_KINASE_DOM"/>
    <property type="match status" value="1"/>
</dbReference>
<feature type="non-terminal residue" evidence="12">
    <location>
        <position position="1"/>
    </location>
</feature>
<dbReference type="GO" id="GO:0061564">
    <property type="term" value="P:axon development"/>
    <property type="evidence" value="ECO:0007669"/>
    <property type="project" value="UniProtKB-ARBA"/>
</dbReference>
<dbReference type="GO" id="GO:0012505">
    <property type="term" value="C:endomembrane system"/>
    <property type="evidence" value="ECO:0007669"/>
    <property type="project" value="UniProtKB-SubCell"/>
</dbReference>
<dbReference type="Gene3D" id="3.30.505.10">
    <property type="entry name" value="SH2 domain"/>
    <property type="match status" value="1"/>
</dbReference>
<dbReference type="Proteomes" id="UP001432027">
    <property type="component" value="Unassembled WGS sequence"/>
</dbReference>
<dbReference type="GO" id="GO:0005524">
    <property type="term" value="F:ATP binding"/>
    <property type="evidence" value="ECO:0007669"/>
    <property type="project" value="UniProtKB-KW"/>
</dbReference>
<name>A0AAV5TJA5_9BILA</name>
<gene>
    <name evidence="12" type="ORF">PENTCL1PPCAC_16570</name>
</gene>
<dbReference type="InterPro" id="IPR008266">
    <property type="entry name" value="Tyr_kinase_AS"/>
</dbReference>
<dbReference type="GO" id="GO:0048680">
    <property type="term" value="P:positive regulation of axon regeneration"/>
    <property type="evidence" value="ECO:0007669"/>
    <property type="project" value="UniProtKB-ARBA"/>
</dbReference>
<dbReference type="InterPro" id="IPR000719">
    <property type="entry name" value="Prot_kinase_dom"/>
</dbReference>
<evidence type="ECO:0000256" key="8">
    <source>
        <dbReference type="ARBA" id="ARBA00023137"/>
    </source>
</evidence>
<feature type="domain" description="Protein kinase" evidence="11">
    <location>
        <begin position="84"/>
        <end position="341"/>
    </location>
</feature>
<evidence type="ECO:0000256" key="9">
    <source>
        <dbReference type="ARBA" id="ARBA00051243"/>
    </source>
</evidence>
<evidence type="ECO:0000313" key="12">
    <source>
        <dbReference type="EMBL" id="GMS94395.1"/>
    </source>
</evidence>
<keyword evidence="6" id="KW-0067">ATP-binding</keyword>
<evidence type="ECO:0000313" key="13">
    <source>
        <dbReference type="Proteomes" id="UP001432027"/>
    </source>
</evidence>
<comment type="subcellular location">
    <subcellularLocation>
        <location evidence="1">Endomembrane system</location>
    </subcellularLocation>
</comment>
<keyword evidence="5" id="KW-0418">Kinase</keyword>
<dbReference type="PANTHER" id="PTHR24418">
    <property type="entry name" value="TYROSINE-PROTEIN KINASE"/>
    <property type="match status" value="1"/>
</dbReference>
<dbReference type="EC" id="2.7.10.1" evidence="2"/>
<keyword evidence="3" id="KW-0808">Transferase</keyword>
<keyword evidence="7" id="KW-0472">Membrane</keyword>
<feature type="compositionally biased region" description="Acidic residues" evidence="10">
    <location>
        <begin position="346"/>
        <end position="356"/>
    </location>
</feature>
<dbReference type="InterPro" id="IPR050198">
    <property type="entry name" value="Non-receptor_tyrosine_kinases"/>
</dbReference>
<dbReference type="InterPro" id="IPR011009">
    <property type="entry name" value="Kinase-like_dom_sf"/>
</dbReference>
<sequence>PEQSISHLLALSVKSKRSSNPIVRFLIRREGSAFRVDTGNKSFNTLKELVEHYADRLNKSNMRLSFSVEKDQLVTRWEYNAEVIVKGDRLDGGSYGEVFKGTLFGTEIVALKYPDLTRLEAEDFMKEAEISRPCRHPNVLETFGVCRSQLFILTEYMKHGDLQKYLQRNGEISTAQCLSIAQKIASAMEYLHSMKIVHRDLAARNILVGETIDTIKVADFGFARSLRDTGYYFTQTEAFPLRWTAPEAYVIYEGIVNTKQGQITNAADVWSFGIVLWELYSKGQLPYRDIATDAMYVMLTENNYRLPRPAKCPEAIYAKMLECWNLDRKARPTFADLHSFLLAQPDGDEEMPEEEPAAAADAAGRLDHSDTDDEMTEEPPVYNVLNENA</sequence>
<dbReference type="Gene3D" id="1.10.510.10">
    <property type="entry name" value="Transferase(Phosphotransferase) domain 1"/>
    <property type="match status" value="1"/>
</dbReference>
<dbReference type="AlphaFoldDB" id="A0AAV5TJA5"/>
<comment type="caution">
    <text evidence="12">The sequence shown here is derived from an EMBL/GenBank/DDBJ whole genome shotgun (WGS) entry which is preliminary data.</text>
</comment>
<keyword evidence="4" id="KW-0547">Nucleotide-binding</keyword>
<evidence type="ECO:0000256" key="5">
    <source>
        <dbReference type="ARBA" id="ARBA00022777"/>
    </source>
</evidence>
<dbReference type="InterPro" id="IPR020635">
    <property type="entry name" value="Tyr_kinase_cat_dom"/>
</dbReference>
<keyword evidence="13" id="KW-1185">Reference proteome</keyword>
<dbReference type="EMBL" id="BTSX01000004">
    <property type="protein sequence ID" value="GMS94395.1"/>
    <property type="molecule type" value="Genomic_DNA"/>
</dbReference>
<evidence type="ECO:0000259" key="11">
    <source>
        <dbReference type="PROSITE" id="PS50011"/>
    </source>
</evidence>
<dbReference type="PROSITE" id="PS00109">
    <property type="entry name" value="PROTEIN_KINASE_TYR"/>
    <property type="match status" value="1"/>
</dbReference>
<evidence type="ECO:0000256" key="10">
    <source>
        <dbReference type="SAM" id="MobiDB-lite"/>
    </source>
</evidence>
<comment type="catalytic activity">
    <reaction evidence="9">
        <text>L-tyrosyl-[protein] + ATP = O-phospho-L-tyrosyl-[protein] + ADP + H(+)</text>
        <dbReference type="Rhea" id="RHEA:10596"/>
        <dbReference type="Rhea" id="RHEA-COMP:10136"/>
        <dbReference type="Rhea" id="RHEA-COMP:20101"/>
        <dbReference type="ChEBI" id="CHEBI:15378"/>
        <dbReference type="ChEBI" id="CHEBI:30616"/>
        <dbReference type="ChEBI" id="CHEBI:46858"/>
        <dbReference type="ChEBI" id="CHEBI:61978"/>
        <dbReference type="ChEBI" id="CHEBI:456216"/>
        <dbReference type="EC" id="2.7.10.1"/>
    </reaction>
</comment>
<dbReference type="CDD" id="cd00173">
    <property type="entry name" value="SH2"/>
    <property type="match status" value="1"/>
</dbReference>
<dbReference type="FunFam" id="1.10.510.10:FF:001512">
    <property type="entry name" value="Receptor tyrosine-protein kinase erbB-2"/>
    <property type="match status" value="1"/>
</dbReference>
<feature type="non-terminal residue" evidence="12">
    <location>
        <position position="389"/>
    </location>
</feature>
<dbReference type="SUPFAM" id="SSF55550">
    <property type="entry name" value="SH2 domain"/>
    <property type="match status" value="1"/>
</dbReference>
<dbReference type="SUPFAM" id="SSF56112">
    <property type="entry name" value="Protein kinase-like (PK-like)"/>
    <property type="match status" value="1"/>
</dbReference>